<feature type="non-terminal residue" evidence="2">
    <location>
        <position position="130"/>
    </location>
</feature>
<dbReference type="Proteomes" id="UP001432027">
    <property type="component" value="Unassembled WGS sequence"/>
</dbReference>
<gene>
    <name evidence="2" type="ORF">PENTCL1PPCAC_29933</name>
</gene>
<keyword evidence="1" id="KW-0472">Membrane</keyword>
<feature type="transmembrane region" description="Helical" evidence="1">
    <location>
        <begin position="41"/>
        <end position="64"/>
    </location>
</feature>
<protein>
    <submittedName>
        <fullName evidence="2">Uncharacterized protein</fullName>
    </submittedName>
</protein>
<feature type="non-terminal residue" evidence="2">
    <location>
        <position position="1"/>
    </location>
</feature>
<keyword evidence="3" id="KW-1185">Reference proteome</keyword>
<keyword evidence="1" id="KW-1133">Transmembrane helix</keyword>
<keyword evidence="1" id="KW-0812">Transmembrane</keyword>
<sequence>AMEYEEALQIRENEDDFSSADPVKRSYMVFLSLMKPVFSNAYPAVLAHVMYPFLFGLILLWMFATLKMKFKESWEHVQAFISPFLWIVFCCQSIRWCFFVHNLNIGSDRIPTSRAVCSLATYAFSALNYL</sequence>
<dbReference type="EMBL" id="BTSX01000006">
    <property type="protein sequence ID" value="GMT07759.1"/>
    <property type="molecule type" value="Genomic_DNA"/>
</dbReference>
<name>A0AAV5UL54_9BILA</name>
<evidence type="ECO:0000256" key="1">
    <source>
        <dbReference type="SAM" id="Phobius"/>
    </source>
</evidence>
<evidence type="ECO:0000313" key="2">
    <source>
        <dbReference type="EMBL" id="GMT07759.1"/>
    </source>
</evidence>
<reference evidence="2" key="1">
    <citation type="submission" date="2023-10" db="EMBL/GenBank/DDBJ databases">
        <title>Genome assembly of Pristionchus species.</title>
        <authorList>
            <person name="Yoshida K."/>
            <person name="Sommer R.J."/>
        </authorList>
    </citation>
    <scope>NUCLEOTIDE SEQUENCE</scope>
    <source>
        <strain evidence="2">RS0144</strain>
    </source>
</reference>
<accession>A0AAV5UL54</accession>
<dbReference type="AlphaFoldDB" id="A0AAV5UL54"/>
<organism evidence="2 3">
    <name type="scientific">Pristionchus entomophagus</name>
    <dbReference type="NCBI Taxonomy" id="358040"/>
    <lineage>
        <taxon>Eukaryota</taxon>
        <taxon>Metazoa</taxon>
        <taxon>Ecdysozoa</taxon>
        <taxon>Nematoda</taxon>
        <taxon>Chromadorea</taxon>
        <taxon>Rhabditida</taxon>
        <taxon>Rhabditina</taxon>
        <taxon>Diplogasteromorpha</taxon>
        <taxon>Diplogasteroidea</taxon>
        <taxon>Neodiplogasteridae</taxon>
        <taxon>Pristionchus</taxon>
    </lineage>
</organism>
<proteinExistence type="predicted"/>
<comment type="caution">
    <text evidence="2">The sequence shown here is derived from an EMBL/GenBank/DDBJ whole genome shotgun (WGS) entry which is preliminary data.</text>
</comment>
<evidence type="ECO:0000313" key="3">
    <source>
        <dbReference type="Proteomes" id="UP001432027"/>
    </source>
</evidence>